<dbReference type="PANTHER" id="PTHR11645:SF0">
    <property type="entry name" value="PYRROLINE-5-CARBOXYLATE REDUCTASE 3"/>
    <property type="match status" value="1"/>
</dbReference>
<protein>
    <submittedName>
        <fullName evidence="6">Pyrroline-5-carboxylate reductase</fullName>
    </submittedName>
</protein>
<dbReference type="InterPro" id="IPR028939">
    <property type="entry name" value="P5C_Rdtase_cat_N"/>
</dbReference>
<evidence type="ECO:0000259" key="4">
    <source>
        <dbReference type="Pfam" id="PF03807"/>
    </source>
</evidence>
<sequence>MDGIGFVGAGRIARIMIDGWRRAGRSPATLVAYDADPAVLDALIRDHPTVRRGDPAAVASQAIVVLGLHPPAAAEVLPAIAPRLAADAILLSLAPKLKFEALRALAGGFARIARQNPNAPSIVNRGFNPIAFAAGLDPAGRARLLDLLAPLGDCPEVDEATIEAYALISAMGPTYLWFQFQQLRTLAVQFGLSDAAARTAVAQMVHGAAATLLESDLPVERVLDLVPVKPLAGDEAMIADLYRARLEPLWARLTA</sequence>
<accession>A0A4Q9VJ71</accession>
<dbReference type="Proteomes" id="UP000292781">
    <property type="component" value="Unassembled WGS sequence"/>
</dbReference>
<dbReference type="Gene3D" id="1.10.3730.10">
    <property type="entry name" value="ProC C-terminal domain-like"/>
    <property type="match status" value="1"/>
</dbReference>
<evidence type="ECO:0000256" key="1">
    <source>
        <dbReference type="ARBA" id="ARBA00005525"/>
    </source>
</evidence>
<dbReference type="Gene3D" id="3.40.50.720">
    <property type="entry name" value="NAD(P)-binding Rossmann-like Domain"/>
    <property type="match status" value="1"/>
</dbReference>
<dbReference type="PIRSF" id="PIRSF000193">
    <property type="entry name" value="Pyrrol-5-carb_rd"/>
    <property type="match status" value="1"/>
</dbReference>
<evidence type="ECO:0000256" key="3">
    <source>
        <dbReference type="ARBA" id="ARBA00023002"/>
    </source>
</evidence>
<evidence type="ECO:0000259" key="5">
    <source>
        <dbReference type="Pfam" id="PF14748"/>
    </source>
</evidence>
<feature type="domain" description="Pyrroline-5-carboxylate reductase catalytic N-terminal" evidence="4">
    <location>
        <begin position="4"/>
        <end position="94"/>
    </location>
</feature>
<keyword evidence="7" id="KW-1185">Reference proteome</keyword>
<evidence type="ECO:0000313" key="7">
    <source>
        <dbReference type="Proteomes" id="UP000292781"/>
    </source>
</evidence>
<dbReference type="InterPro" id="IPR008927">
    <property type="entry name" value="6-PGluconate_DH-like_C_sf"/>
</dbReference>
<evidence type="ECO:0000256" key="2">
    <source>
        <dbReference type="ARBA" id="ARBA00022857"/>
    </source>
</evidence>
<keyword evidence="3" id="KW-0560">Oxidoreductase</keyword>
<dbReference type="Pfam" id="PF14748">
    <property type="entry name" value="P5CR_dimer"/>
    <property type="match status" value="1"/>
</dbReference>
<dbReference type="OrthoDB" id="9805754at2"/>
<dbReference type="SUPFAM" id="SSF51735">
    <property type="entry name" value="NAD(P)-binding Rossmann-fold domains"/>
    <property type="match status" value="1"/>
</dbReference>
<comment type="caution">
    <text evidence="6">The sequence shown here is derived from an EMBL/GenBank/DDBJ whole genome shotgun (WGS) entry which is preliminary data.</text>
</comment>
<dbReference type="RefSeq" id="WP_131310661.1">
    <property type="nucleotide sequence ID" value="NZ_SJFN01000026.1"/>
</dbReference>
<dbReference type="InterPro" id="IPR029036">
    <property type="entry name" value="P5CR_dimer"/>
</dbReference>
<gene>
    <name evidence="6" type="ORF">EYW49_16145</name>
</gene>
<keyword evidence="2" id="KW-0521">NADP</keyword>
<dbReference type="Pfam" id="PF03807">
    <property type="entry name" value="F420_oxidored"/>
    <property type="match status" value="1"/>
</dbReference>
<dbReference type="InterPro" id="IPR000304">
    <property type="entry name" value="Pyrroline-COOH_reductase"/>
</dbReference>
<feature type="domain" description="Pyrroline-5-carboxylate reductase dimerisation" evidence="5">
    <location>
        <begin position="159"/>
        <end position="220"/>
    </location>
</feature>
<dbReference type="AlphaFoldDB" id="A0A4Q9VJ71"/>
<evidence type="ECO:0000313" key="6">
    <source>
        <dbReference type="EMBL" id="TBW35350.1"/>
    </source>
</evidence>
<organism evidence="6 7">
    <name type="scientific">Siculibacillus lacustris</name>
    <dbReference type="NCBI Taxonomy" id="1549641"/>
    <lineage>
        <taxon>Bacteria</taxon>
        <taxon>Pseudomonadati</taxon>
        <taxon>Pseudomonadota</taxon>
        <taxon>Alphaproteobacteria</taxon>
        <taxon>Hyphomicrobiales</taxon>
        <taxon>Ancalomicrobiaceae</taxon>
        <taxon>Siculibacillus</taxon>
    </lineage>
</organism>
<dbReference type="SUPFAM" id="SSF48179">
    <property type="entry name" value="6-phosphogluconate dehydrogenase C-terminal domain-like"/>
    <property type="match status" value="1"/>
</dbReference>
<name>A0A4Q9VJ71_9HYPH</name>
<proteinExistence type="inferred from homology"/>
<dbReference type="InterPro" id="IPR036291">
    <property type="entry name" value="NAD(P)-bd_dom_sf"/>
</dbReference>
<dbReference type="PANTHER" id="PTHR11645">
    <property type="entry name" value="PYRROLINE-5-CARBOXYLATE REDUCTASE"/>
    <property type="match status" value="1"/>
</dbReference>
<reference evidence="6 7" key="1">
    <citation type="submission" date="2019-02" db="EMBL/GenBank/DDBJ databases">
        <title>Siculibacillus lacustris gen. nov., sp. nov., a new rosette-forming bacterium isolated from a freshwater crater lake (Lake St. Ana, Romania).</title>
        <authorList>
            <person name="Felfoldi T."/>
            <person name="Marton Z."/>
            <person name="Szabo A."/>
            <person name="Mentes A."/>
            <person name="Boka K."/>
            <person name="Marialigeti K."/>
            <person name="Mathe I."/>
            <person name="Koncz M."/>
            <person name="Schumann P."/>
            <person name="Toth E."/>
        </authorList>
    </citation>
    <scope>NUCLEOTIDE SEQUENCE [LARGE SCALE GENOMIC DNA]</scope>
    <source>
        <strain evidence="6 7">SA-279</strain>
    </source>
</reference>
<dbReference type="EMBL" id="SJFN01000026">
    <property type="protein sequence ID" value="TBW35350.1"/>
    <property type="molecule type" value="Genomic_DNA"/>
</dbReference>
<dbReference type="GO" id="GO:0004735">
    <property type="term" value="F:pyrroline-5-carboxylate reductase activity"/>
    <property type="evidence" value="ECO:0007669"/>
    <property type="project" value="InterPro"/>
</dbReference>
<comment type="similarity">
    <text evidence="1">Belongs to the pyrroline-5-carboxylate reductase family.</text>
</comment>
<dbReference type="GO" id="GO:0055129">
    <property type="term" value="P:L-proline biosynthetic process"/>
    <property type="evidence" value="ECO:0007669"/>
    <property type="project" value="TreeGrafter"/>
</dbReference>